<dbReference type="PANTHER" id="PTHR15398">
    <property type="entry name" value="BROMODOMAIN-CONTAINING PROTEIN 8"/>
    <property type="match status" value="1"/>
</dbReference>
<organism evidence="5 6">
    <name type="scientific">Asterophora parasitica</name>
    <dbReference type="NCBI Taxonomy" id="117018"/>
    <lineage>
        <taxon>Eukaryota</taxon>
        <taxon>Fungi</taxon>
        <taxon>Dikarya</taxon>
        <taxon>Basidiomycota</taxon>
        <taxon>Agaricomycotina</taxon>
        <taxon>Agaricomycetes</taxon>
        <taxon>Agaricomycetidae</taxon>
        <taxon>Agaricales</taxon>
        <taxon>Tricholomatineae</taxon>
        <taxon>Lyophyllaceae</taxon>
        <taxon>Asterophora</taxon>
    </lineage>
</organism>
<dbReference type="GO" id="GO:0035267">
    <property type="term" value="C:NuA4 histone acetyltransferase complex"/>
    <property type="evidence" value="ECO:0007669"/>
    <property type="project" value="TreeGrafter"/>
</dbReference>
<dbReference type="Proteomes" id="UP000775547">
    <property type="component" value="Unassembled WGS sequence"/>
</dbReference>
<protein>
    <recommendedName>
        <fullName evidence="4">Bromo domain-containing protein</fullName>
    </recommendedName>
</protein>
<feature type="compositionally biased region" description="Basic and acidic residues" evidence="3">
    <location>
        <begin position="466"/>
        <end position="478"/>
    </location>
</feature>
<reference evidence="5" key="1">
    <citation type="submission" date="2020-07" db="EMBL/GenBank/DDBJ databases">
        <authorList>
            <person name="Nieuwenhuis M."/>
            <person name="Van De Peppel L.J.J."/>
        </authorList>
    </citation>
    <scope>NUCLEOTIDE SEQUENCE</scope>
    <source>
        <strain evidence="5">AP01</strain>
        <tissue evidence="5">Mycelium</tissue>
    </source>
</reference>
<sequence>MSSRSRVVLNNIEALVLAQATWEHGANSWPAVAKILSKHPLIKRPKSFFTAQTSHLMYENLLKEAEITRTEASDAVHSAENKSLAEKFYRARVEELRALILEEERSFKTILSEIETIRSGNFDASITARINGVPLVLPQVGHESKVSQPTADEIFGGSELTGATVTPASPFQSRETPPLPETPQEPTSSLEEPSADVSLPSTGEAEVQVVGDAGHKGNEEQPIIVEPAASDLTPEAETESCPEDNKKLPGEDEDGKREEEEEEEEAVEKEVESETPRATDDAPEEEEEEEEVEREIPQREIAAGESPVQEIDVTETPEATKEPTLPPPEDEPPHEQASETSVPEVEAELGMEDGESSGEEPLHARRSTRRRSTLSPAMPLQSTRKSRRQRAESPAKEEAKADQIVDEDDTQGGTPNVEADDASPAPFDNSTRRREGTAPFGLLGSDIPALPNITGKRKASVVDSVDSPRERKRARDDSEPADEDEPGPSHSLRGGRRPTTRSEEQVALKRFQNVIGMVHSSISQHRNGNIFHNPIKNSEAPDYREIVKRPIDLKTIKTKVKEGTIANSLEYQRDIFLMFANAMMYNRPGSEVHTMAEDMMIESERQILNFRQTEGLVRHRS</sequence>
<evidence type="ECO:0000256" key="2">
    <source>
        <dbReference type="PROSITE-ProRule" id="PRU00035"/>
    </source>
</evidence>
<dbReference type="GO" id="GO:0006325">
    <property type="term" value="P:chromatin organization"/>
    <property type="evidence" value="ECO:0007669"/>
    <property type="project" value="UniProtKB-ARBA"/>
</dbReference>
<feature type="compositionally biased region" description="Acidic residues" evidence="3">
    <location>
        <begin position="281"/>
        <end position="293"/>
    </location>
</feature>
<keyword evidence="1 2" id="KW-0103">Bromodomain</keyword>
<dbReference type="SMART" id="SM00297">
    <property type="entry name" value="BROMO"/>
    <property type="match status" value="1"/>
</dbReference>
<accession>A0A9P7GFD4</accession>
<dbReference type="CDD" id="cd04369">
    <property type="entry name" value="Bromodomain"/>
    <property type="match status" value="1"/>
</dbReference>
<dbReference type="SUPFAM" id="SSF47370">
    <property type="entry name" value="Bromodomain"/>
    <property type="match status" value="1"/>
</dbReference>
<feature type="compositionally biased region" description="Basic and acidic residues" evidence="3">
    <location>
        <begin position="268"/>
        <end position="280"/>
    </location>
</feature>
<dbReference type="Gene3D" id="1.20.920.10">
    <property type="entry name" value="Bromodomain-like"/>
    <property type="match status" value="1"/>
</dbReference>
<feature type="compositionally biased region" description="Acidic residues" evidence="3">
    <location>
        <begin position="345"/>
        <end position="358"/>
    </location>
</feature>
<feature type="compositionally biased region" description="Basic and acidic residues" evidence="3">
    <location>
        <begin position="243"/>
        <end position="258"/>
    </location>
</feature>
<dbReference type="PRINTS" id="PR00503">
    <property type="entry name" value="BROMODOMAIN"/>
</dbReference>
<dbReference type="PANTHER" id="PTHR15398:SF4">
    <property type="entry name" value="BROMODOMAIN-CONTAINING PROTEIN 8 ISOFORM X1"/>
    <property type="match status" value="1"/>
</dbReference>
<feature type="compositionally biased region" description="Polar residues" evidence="3">
    <location>
        <begin position="161"/>
        <end position="174"/>
    </location>
</feature>
<evidence type="ECO:0000256" key="3">
    <source>
        <dbReference type="SAM" id="MobiDB-lite"/>
    </source>
</evidence>
<dbReference type="EMBL" id="JABCKV010000001">
    <property type="protein sequence ID" value="KAG5649028.1"/>
    <property type="molecule type" value="Genomic_DNA"/>
</dbReference>
<feature type="region of interest" description="Disordered" evidence="3">
    <location>
        <begin position="226"/>
        <end position="503"/>
    </location>
</feature>
<dbReference type="AlphaFoldDB" id="A0A9P7GFD4"/>
<feature type="region of interest" description="Disordered" evidence="3">
    <location>
        <begin position="153"/>
        <end position="202"/>
    </location>
</feature>
<keyword evidence="6" id="KW-1185">Reference proteome</keyword>
<proteinExistence type="predicted"/>
<dbReference type="InterPro" id="IPR001487">
    <property type="entry name" value="Bromodomain"/>
</dbReference>
<feature type="domain" description="Bromo" evidence="4">
    <location>
        <begin position="523"/>
        <end position="593"/>
    </location>
</feature>
<name>A0A9P7GFD4_9AGAR</name>
<dbReference type="PROSITE" id="PS50014">
    <property type="entry name" value="BROMODOMAIN_2"/>
    <property type="match status" value="1"/>
</dbReference>
<reference evidence="5" key="2">
    <citation type="submission" date="2021-10" db="EMBL/GenBank/DDBJ databases">
        <title>Phylogenomics reveals ancestral predisposition of the termite-cultivated fungus Termitomyces towards a domesticated lifestyle.</title>
        <authorList>
            <person name="Auxier B."/>
            <person name="Grum-Grzhimaylo A."/>
            <person name="Cardenas M.E."/>
            <person name="Lodge J.D."/>
            <person name="Laessoe T."/>
            <person name="Pedersen O."/>
            <person name="Smith M.E."/>
            <person name="Kuyper T.W."/>
            <person name="Franco-Molano E.A."/>
            <person name="Baroni T.J."/>
            <person name="Aanen D.K."/>
        </authorList>
    </citation>
    <scope>NUCLEOTIDE SEQUENCE</scope>
    <source>
        <strain evidence="5">AP01</strain>
        <tissue evidence="5">Mycelium</tissue>
    </source>
</reference>
<dbReference type="InterPro" id="IPR036427">
    <property type="entry name" value="Bromodomain-like_sf"/>
</dbReference>
<evidence type="ECO:0000259" key="4">
    <source>
        <dbReference type="PROSITE" id="PS50014"/>
    </source>
</evidence>
<feature type="compositionally biased region" description="Basic and acidic residues" evidence="3">
    <location>
        <begin position="389"/>
        <end position="403"/>
    </location>
</feature>
<evidence type="ECO:0000256" key="1">
    <source>
        <dbReference type="ARBA" id="ARBA00023117"/>
    </source>
</evidence>
<dbReference type="Pfam" id="PF00439">
    <property type="entry name" value="Bromodomain"/>
    <property type="match status" value="1"/>
</dbReference>
<gene>
    <name evidence="5" type="ORF">DXG03_000377</name>
</gene>
<evidence type="ECO:0000313" key="5">
    <source>
        <dbReference type="EMBL" id="KAG5649028.1"/>
    </source>
</evidence>
<comment type="caution">
    <text evidence="5">The sequence shown here is derived from an EMBL/GenBank/DDBJ whole genome shotgun (WGS) entry which is preliminary data.</text>
</comment>
<evidence type="ECO:0000313" key="6">
    <source>
        <dbReference type="Proteomes" id="UP000775547"/>
    </source>
</evidence>
<dbReference type="OrthoDB" id="1742084at2759"/>